<proteinExistence type="predicted"/>
<organism evidence="1 2">
    <name type="scientific">Chionoecetes opilio</name>
    <name type="common">Atlantic snow crab</name>
    <name type="synonym">Cancer opilio</name>
    <dbReference type="NCBI Taxonomy" id="41210"/>
    <lineage>
        <taxon>Eukaryota</taxon>
        <taxon>Metazoa</taxon>
        <taxon>Ecdysozoa</taxon>
        <taxon>Arthropoda</taxon>
        <taxon>Crustacea</taxon>
        <taxon>Multicrustacea</taxon>
        <taxon>Malacostraca</taxon>
        <taxon>Eumalacostraca</taxon>
        <taxon>Eucarida</taxon>
        <taxon>Decapoda</taxon>
        <taxon>Pleocyemata</taxon>
        <taxon>Brachyura</taxon>
        <taxon>Eubrachyura</taxon>
        <taxon>Majoidea</taxon>
        <taxon>Majidae</taxon>
        <taxon>Chionoecetes</taxon>
    </lineage>
</organism>
<protein>
    <submittedName>
        <fullName evidence="1">Uncharacterized protein</fullName>
    </submittedName>
</protein>
<evidence type="ECO:0000313" key="1">
    <source>
        <dbReference type="EMBL" id="KAG0730567.1"/>
    </source>
</evidence>
<comment type="caution">
    <text evidence="1">The sequence shown here is derived from an EMBL/GenBank/DDBJ whole genome shotgun (WGS) entry which is preliminary data.</text>
</comment>
<sequence>MSDPCDSSSLLVGVRGDECRGWCITKSVTAMYGNYTSAGPASTQVYGTQLTGSTGCPAVASPGVESLMFTVPPPSQCPAQHDSCTACVSCTSCGRGAHYHHSPTPTLASVSPSCSSTQSEEDRTLALQLRAAAIFNKTEMVVSGGGFGGPATTLSLPPTSSSANFPYPPPSHLTPYTHPAQSCEPSPGQYCTCNASPNSTCSSSSSPLPSCPYHSFALAATTTTTTSAAVGTPFYPSTIMTSLSNTDFTAKTTSSSNSTTTTAYLDAASPSGQFCPGPSRLWSHPSLPPLSSLLS</sequence>
<gene>
    <name evidence="1" type="ORF">GWK47_027978</name>
</gene>
<reference evidence="1" key="1">
    <citation type="submission" date="2020-07" db="EMBL/GenBank/DDBJ databases">
        <title>The High-quality genome of the commercially important snow crab, Chionoecetes opilio.</title>
        <authorList>
            <person name="Jeong J.-H."/>
            <person name="Ryu S."/>
        </authorList>
    </citation>
    <scope>NUCLEOTIDE SEQUENCE</scope>
    <source>
        <strain evidence="1">MADBK_172401_WGS</strain>
        <tissue evidence="1">Digestive gland</tissue>
    </source>
</reference>
<name>A0A8J4YMC3_CHIOP</name>
<dbReference type="Proteomes" id="UP000770661">
    <property type="component" value="Unassembled WGS sequence"/>
</dbReference>
<dbReference type="EMBL" id="JACEEZ010000067">
    <property type="protein sequence ID" value="KAG0730567.1"/>
    <property type="molecule type" value="Genomic_DNA"/>
</dbReference>
<dbReference type="AlphaFoldDB" id="A0A8J4YMC3"/>
<keyword evidence="2" id="KW-1185">Reference proteome</keyword>
<accession>A0A8J4YMC3</accession>
<evidence type="ECO:0000313" key="2">
    <source>
        <dbReference type="Proteomes" id="UP000770661"/>
    </source>
</evidence>